<dbReference type="RefSeq" id="WP_344820268.1">
    <property type="nucleotide sequence ID" value="NZ_BAABCP010000002.1"/>
</dbReference>
<dbReference type="Proteomes" id="UP001501591">
    <property type="component" value="Unassembled WGS sequence"/>
</dbReference>
<reference evidence="2" key="1">
    <citation type="journal article" date="2019" name="Int. J. Syst. Evol. Microbiol.">
        <title>The Global Catalogue of Microorganisms (GCM) 10K type strain sequencing project: providing services to taxonomists for standard genome sequencing and annotation.</title>
        <authorList>
            <consortium name="The Broad Institute Genomics Platform"/>
            <consortium name="The Broad Institute Genome Sequencing Center for Infectious Disease"/>
            <person name="Wu L."/>
            <person name="Ma J."/>
        </authorList>
    </citation>
    <scope>NUCLEOTIDE SEQUENCE [LARGE SCALE GENOMIC DNA]</scope>
    <source>
        <strain evidence="2">JCM 17024</strain>
    </source>
</reference>
<proteinExistence type="predicted"/>
<gene>
    <name evidence="1" type="ORF">GCM10022383_27410</name>
</gene>
<dbReference type="EMBL" id="BAABCP010000002">
    <property type="protein sequence ID" value="GAA3948161.1"/>
    <property type="molecule type" value="Genomic_DNA"/>
</dbReference>
<evidence type="ECO:0000313" key="2">
    <source>
        <dbReference type="Proteomes" id="UP001501591"/>
    </source>
</evidence>
<evidence type="ECO:0000313" key="1">
    <source>
        <dbReference type="EMBL" id="GAA3948161.1"/>
    </source>
</evidence>
<comment type="caution">
    <text evidence="1">The sequence shown here is derived from an EMBL/GenBank/DDBJ whole genome shotgun (WGS) entry which is preliminary data.</text>
</comment>
<keyword evidence="2" id="KW-1185">Reference proteome</keyword>
<sequence>MSTLLDEETVVLDALDFEIPCARGGHDAEFFVKCRGCDLNAGNLCARHLANVRRRVEDIVRAGIFIPRCAFCGRPAMSFDEAYKVVPL</sequence>
<organism evidence="1 2">
    <name type="scientific">Microbacterium soli</name>
    <dbReference type="NCBI Taxonomy" id="446075"/>
    <lineage>
        <taxon>Bacteria</taxon>
        <taxon>Bacillati</taxon>
        <taxon>Actinomycetota</taxon>
        <taxon>Actinomycetes</taxon>
        <taxon>Micrococcales</taxon>
        <taxon>Microbacteriaceae</taxon>
        <taxon>Microbacterium</taxon>
    </lineage>
</organism>
<protein>
    <submittedName>
        <fullName evidence="1">Uncharacterized protein</fullName>
    </submittedName>
</protein>
<name>A0ABP7NIU1_9MICO</name>
<accession>A0ABP7NIU1</accession>